<protein>
    <submittedName>
        <fullName evidence="9">Uncharacterized protein</fullName>
    </submittedName>
</protein>
<sequence length="436" mass="48399">MTKSSFRGIEFVELMTASRIPAFFHTDWYKECIRPVHGGGYGGGGGGYGGGRDRGLLLSFVKISSLFLHGLHTYIHPDDVSPNNSSQHGVRAAIRRPGTSDSDLKNRKRSKEKFEFDENKAQIFRLKLNDNHLQSRLYFNEFRSVFNSTIVAASCLLLHKFLSVSKDSGILANGSIIPIVLGVAGVCRAFILIARVSFERSASKRSEKQLSVLFGVLGFLLGLTIVFGIVPRFIIDVEFESFDGFGRFSVAIFMGCIAGFLFMPALKSARAFWLGTDQIRCYLSIIYCGWIGRMLLYSNYLLAVFTSLLWINPFAKLLVNKSIEDSKGSHSVGRTGIAEELVGNVGMQQSDFDKLRLCCLLATGLLQIVSLRLNLQIYLNEAVLCWYQRLHASKVPDLDFSRAKVFLHNHLLVSSSSAIFCATGIGTSLSRVVSNR</sequence>
<reference evidence="9 10" key="1">
    <citation type="submission" date="2019-09" db="EMBL/GenBank/DDBJ databases">
        <title>A chromosome-level genome assembly of the Chinese tupelo Nyssa sinensis.</title>
        <authorList>
            <person name="Yang X."/>
            <person name="Kang M."/>
            <person name="Yang Y."/>
            <person name="Xiong H."/>
            <person name="Wang M."/>
            <person name="Zhang Z."/>
            <person name="Wang Z."/>
            <person name="Wu H."/>
            <person name="Ma T."/>
            <person name="Liu J."/>
            <person name="Xi Z."/>
        </authorList>
    </citation>
    <scope>NUCLEOTIDE SEQUENCE [LARGE SCALE GENOMIC DNA]</scope>
    <source>
        <strain evidence="9">J267</strain>
        <tissue evidence="9">Leaf</tissue>
    </source>
</reference>
<dbReference type="PANTHER" id="PTHR13624">
    <property type="entry name" value="RE42071P"/>
    <property type="match status" value="1"/>
</dbReference>
<evidence type="ECO:0000256" key="7">
    <source>
        <dbReference type="SAM" id="MobiDB-lite"/>
    </source>
</evidence>
<evidence type="ECO:0000313" key="9">
    <source>
        <dbReference type="EMBL" id="KAA8533749.1"/>
    </source>
</evidence>
<proteinExistence type="inferred from homology"/>
<dbReference type="OrthoDB" id="784140at2759"/>
<evidence type="ECO:0000256" key="1">
    <source>
        <dbReference type="ARBA" id="ARBA00004141"/>
    </source>
</evidence>
<keyword evidence="5 8" id="KW-0472">Membrane</keyword>
<keyword evidence="10" id="KW-1185">Reference proteome</keyword>
<feature type="transmembrane region" description="Helical" evidence="8">
    <location>
        <begin position="210"/>
        <end position="235"/>
    </location>
</feature>
<keyword evidence="3 8" id="KW-0812">Transmembrane</keyword>
<dbReference type="AlphaFoldDB" id="A0A5J5ATN7"/>
<evidence type="ECO:0000256" key="8">
    <source>
        <dbReference type="SAM" id="Phobius"/>
    </source>
</evidence>
<keyword evidence="4 8" id="KW-1133">Transmembrane helix</keyword>
<comment type="subcellular location">
    <subcellularLocation>
        <location evidence="1">Membrane</location>
        <topology evidence="1">Multi-pass membrane protein</topology>
    </subcellularLocation>
</comment>
<evidence type="ECO:0000256" key="5">
    <source>
        <dbReference type="ARBA" id="ARBA00023136"/>
    </source>
</evidence>
<evidence type="ECO:0000256" key="4">
    <source>
        <dbReference type="ARBA" id="ARBA00022989"/>
    </source>
</evidence>
<comment type="similarity">
    <text evidence="2">Belongs to the TMEM161 family.</text>
</comment>
<gene>
    <name evidence="9" type="ORF">F0562_031266</name>
</gene>
<feature type="transmembrane region" description="Helical" evidence="8">
    <location>
        <begin position="247"/>
        <end position="267"/>
    </location>
</feature>
<dbReference type="EMBL" id="CM018041">
    <property type="protein sequence ID" value="KAA8533749.1"/>
    <property type="molecule type" value="Genomic_DNA"/>
</dbReference>
<dbReference type="GO" id="GO:0016020">
    <property type="term" value="C:membrane"/>
    <property type="evidence" value="ECO:0007669"/>
    <property type="project" value="UniProtKB-SubCell"/>
</dbReference>
<dbReference type="InterPro" id="IPR019395">
    <property type="entry name" value="Transmembrane_161A/B"/>
</dbReference>
<dbReference type="Pfam" id="PF10268">
    <property type="entry name" value="Tmemb_161AB"/>
    <property type="match status" value="1"/>
</dbReference>
<feature type="region of interest" description="Disordered" evidence="7">
    <location>
        <begin position="79"/>
        <end position="109"/>
    </location>
</feature>
<accession>A0A5J5ATN7</accession>
<evidence type="ECO:0000256" key="3">
    <source>
        <dbReference type="ARBA" id="ARBA00022692"/>
    </source>
</evidence>
<dbReference type="PANTHER" id="PTHR13624:SF6">
    <property type="entry name" value="EMEI"/>
    <property type="match status" value="1"/>
</dbReference>
<keyword evidence="6" id="KW-0325">Glycoprotein</keyword>
<feature type="transmembrane region" description="Helical" evidence="8">
    <location>
        <begin position="176"/>
        <end position="198"/>
    </location>
</feature>
<evidence type="ECO:0000313" key="10">
    <source>
        <dbReference type="Proteomes" id="UP000325577"/>
    </source>
</evidence>
<organism evidence="9 10">
    <name type="scientific">Nyssa sinensis</name>
    <dbReference type="NCBI Taxonomy" id="561372"/>
    <lineage>
        <taxon>Eukaryota</taxon>
        <taxon>Viridiplantae</taxon>
        <taxon>Streptophyta</taxon>
        <taxon>Embryophyta</taxon>
        <taxon>Tracheophyta</taxon>
        <taxon>Spermatophyta</taxon>
        <taxon>Magnoliopsida</taxon>
        <taxon>eudicotyledons</taxon>
        <taxon>Gunneridae</taxon>
        <taxon>Pentapetalae</taxon>
        <taxon>asterids</taxon>
        <taxon>Cornales</taxon>
        <taxon>Nyssaceae</taxon>
        <taxon>Nyssa</taxon>
    </lineage>
</organism>
<name>A0A5J5ATN7_9ASTE</name>
<evidence type="ECO:0000256" key="6">
    <source>
        <dbReference type="ARBA" id="ARBA00023180"/>
    </source>
</evidence>
<dbReference type="Proteomes" id="UP000325577">
    <property type="component" value="Linkage Group LG18"/>
</dbReference>
<evidence type="ECO:0000256" key="2">
    <source>
        <dbReference type="ARBA" id="ARBA00009706"/>
    </source>
</evidence>